<protein>
    <submittedName>
        <fullName evidence="1">Uncharacterized protein</fullName>
    </submittedName>
</protein>
<gene>
    <name evidence="1" type="ORF">GSM42_07930</name>
</gene>
<dbReference type="EMBL" id="WUUL01000004">
    <property type="protein sequence ID" value="MXQ53659.1"/>
    <property type="molecule type" value="Genomic_DNA"/>
</dbReference>
<proteinExistence type="predicted"/>
<accession>A0A6I4VQ06</accession>
<sequence>MANINPLKKAKELRERMEPDGFMHRGFIPDSDFQPLARMLFDELIQLVENLTTEVEHLKKKG</sequence>
<keyword evidence="2" id="KW-1185">Reference proteome</keyword>
<evidence type="ECO:0000313" key="2">
    <source>
        <dbReference type="Proteomes" id="UP000430692"/>
    </source>
</evidence>
<name>A0A6I4VQ06_9BACL</name>
<comment type="caution">
    <text evidence="1">The sequence shown here is derived from an EMBL/GenBank/DDBJ whole genome shotgun (WGS) entry which is preliminary data.</text>
</comment>
<evidence type="ECO:0000313" key="1">
    <source>
        <dbReference type="EMBL" id="MXQ53659.1"/>
    </source>
</evidence>
<dbReference type="RefSeq" id="WP_160801014.1">
    <property type="nucleotide sequence ID" value="NZ_WUUL01000004.1"/>
</dbReference>
<reference evidence="1 2" key="1">
    <citation type="submission" date="2019-12" db="EMBL/GenBank/DDBJ databases">
        <title>Whole-genome analyses of novel actinobacteria.</title>
        <authorList>
            <person name="Sahin N."/>
            <person name="Saygin H."/>
        </authorList>
    </citation>
    <scope>NUCLEOTIDE SEQUENCE [LARGE SCALE GENOMIC DNA]</scope>
    <source>
        <strain evidence="1 2">KC615</strain>
    </source>
</reference>
<organism evidence="1 2">
    <name type="scientific">Shimazuella alba</name>
    <dbReference type="NCBI Taxonomy" id="2690964"/>
    <lineage>
        <taxon>Bacteria</taxon>
        <taxon>Bacillati</taxon>
        <taxon>Bacillota</taxon>
        <taxon>Bacilli</taxon>
        <taxon>Bacillales</taxon>
        <taxon>Thermoactinomycetaceae</taxon>
        <taxon>Shimazuella</taxon>
    </lineage>
</organism>
<dbReference type="Proteomes" id="UP000430692">
    <property type="component" value="Unassembled WGS sequence"/>
</dbReference>
<dbReference type="AlphaFoldDB" id="A0A6I4VQ06"/>